<evidence type="ECO:0000256" key="2">
    <source>
        <dbReference type="ARBA" id="ARBA00038358"/>
    </source>
</evidence>
<keyword evidence="7" id="KW-1185">Reference proteome</keyword>
<dbReference type="Gene3D" id="1.50.10.10">
    <property type="match status" value="1"/>
</dbReference>
<evidence type="ECO:0000256" key="1">
    <source>
        <dbReference type="ARBA" id="ARBA00022801"/>
    </source>
</evidence>
<dbReference type="EMBL" id="QENY01000010">
    <property type="protein sequence ID" value="PVX53614.1"/>
    <property type="molecule type" value="Genomic_DNA"/>
</dbReference>
<feature type="binding site" evidence="4">
    <location>
        <position position="244"/>
    </location>
    <ligand>
        <name>substrate</name>
    </ligand>
</feature>
<dbReference type="GO" id="GO:0052757">
    <property type="term" value="F:chondroitin hydrolase activity"/>
    <property type="evidence" value="ECO:0007669"/>
    <property type="project" value="TreeGrafter"/>
</dbReference>
<dbReference type="GO" id="GO:0000272">
    <property type="term" value="P:polysaccharide catabolic process"/>
    <property type="evidence" value="ECO:0007669"/>
    <property type="project" value="TreeGrafter"/>
</dbReference>
<gene>
    <name evidence="6" type="ORF">C7379_11039</name>
</gene>
<keyword evidence="1 6" id="KW-0378">Hydrolase</keyword>
<name>A0A2U0U7M2_9BACT</name>
<comment type="similarity">
    <text evidence="2">Belongs to the glycosyl hydrolase 88 family.</text>
</comment>
<feature type="binding site" evidence="4">
    <location>
        <position position="260"/>
    </location>
    <ligand>
        <name>substrate</name>
    </ligand>
</feature>
<evidence type="ECO:0000256" key="4">
    <source>
        <dbReference type="PIRSR" id="PIRSR610905-2"/>
    </source>
</evidence>
<feature type="binding site" evidence="4">
    <location>
        <position position="256"/>
    </location>
    <ligand>
        <name>substrate</name>
    </ligand>
</feature>
<dbReference type="InterPro" id="IPR052369">
    <property type="entry name" value="UG_Glycosaminoglycan_Hydrolase"/>
</dbReference>
<dbReference type="SUPFAM" id="SSF48208">
    <property type="entry name" value="Six-hairpin glycosidases"/>
    <property type="match status" value="1"/>
</dbReference>
<feature type="active site" description="Proton donor" evidence="3">
    <location>
        <position position="184"/>
    </location>
</feature>
<accession>A0A2U0U7M2</accession>
<evidence type="ECO:0000256" key="5">
    <source>
        <dbReference type="SAM" id="SignalP"/>
    </source>
</evidence>
<feature type="signal peptide" evidence="5">
    <location>
        <begin position="1"/>
        <end position="19"/>
    </location>
</feature>
<dbReference type="InterPro" id="IPR010905">
    <property type="entry name" value="Glyco_hydro_88"/>
</dbReference>
<feature type="binding site" evidence="4">
    <location>
        <position position="184"/>
    </location>
    <ligand>
        <name>substrate</name>
    </ligand>
</feature>
<dbReference type="AlphaFoldDB" id="A0A2U0U7M2"/>
<organism evidence="6 7">
    <name type="scientific">Hallella colorans</name>
    <dbReference type="NCBI Taxonomy" id="1703337"/>
    <lineage>
        <taxon>Bacteria</taxon>
        <taxon>Pseudomonadati</taxon>
        <taxon>Bacteroidota</taxon>
        <taxon>Bacteroidia</taxon>
        <taxon>Bacteroidales</taxon>
        <taxon>Prevotellaceae</taxon>
        <taxon>Hallella</taxon>
    </lineage>
</organism>
<dbReference type="Pfam" id="PF07470">
    <property type="entry name" value="Glyco_hydro_88"/>
    <property type="match status" value="1"/>
</dbReference>
<keyword evidence="5" id="KW-0732">Signal</keyword>
<feature type="active site" description="Nucleophile" evidence="3">
    <location>
        <position position="117"/>
    </location>
</feature>
<evidence type="ECO:0000313" key="6">
    <source>
        <dbReference type="EMBL" id="PVX53614.1"/>
    </source>
</evidence>
<feature type="binding site" evidence="4">
    <location>
        <position position="117"/>
    </location>
    <ligand>
        <name>substrate</name>
    </ligand>
</feature>
<feature type="binding site" evidence="4">
    <location>
        <position position="374"/>
    </location>
    <ligand>
        <name>substrate</name>
    </ligand>
</feature>
<comment type="caution">
    <text evidence="6">The sequence shown here is derived from an EMBL/GenBank/DDBJ whole genome shotgun (WGS) entry which is preliminary data.</text>
</comment>
<dbReference type="InterPro" id="IPR012341">
    <property type="entry name" value="6hp_glycosidase-like_sf"/>
</dbReference>
<evidence type="ECO:0000256" key="3">
    <source>
        <dbReference type="PIRSR" id="PIRSR610905-1"/>
    </source>
</evidence>
<reference evidence="6 7" key="1">
    <citation type="submission" date="2018-05" db="EMBL/GenBank/DDBJ databases">
        <title>Genomic Encyclopedia of Type Strains, Phase IV (KMG-IV): sequencing the most valuable type-strain genomes for metagenomic binning, comparative biology and taxonomic classification.</title>
        <authorList>
            <person name="Goeker M."/>
        </authorList>
    </citation>
    <scope>NUCLEOTIDE SEQUENCE [LARGE SCALE GENOMIC DNA]</scope>
    <source>
        <strain evidence="6 7">DSM 100333</strain>
    </source>
</reference>
<dbReference type="InterPro" id="IPR008928">
    <property type="entry name" value="6-hairpin_glycosidase_sf"/>
</dbReference>
<sequence length="416" mass="47780">MRKTILTLAFLSSMTMISAKPNCGPNILETKKAIENASAQLKNELDVIARSGKLLNPVTLTKDNKVFYCDYEDWRSGFFPGSLWYMYELTGDEYWADKAATFTKSIEQAKTLTWHHDIGFIVNCSFGNQMRLSPKGYEEGKEAMIEAAKSLITRFRPSAGIIQSWNVDRGWQAKRGWQCPVIIDNMMNLELLFKATQLTHDSVYYKVAVSHADRTMQEQFRPDGSCYHVVDYDLSDGHVRHRHTAQGYSHESIWSRGQAWAIYGYTMCYRYTTDPRYLNQAIKTYKMMRNHPAMPADGIPYWDMSTPSIPNEYRDVSSASCIASALYEMSTYDLQNANEYRAYADKIMTSLASSAYTAKLGQNGNFILMHSVGSIPHDNEIDKPLNYADYYYLEALVRKAHLDLYFQKIIAREKQK</sequence>
<dbReference type="Proteomes" id="UP000245870">
    <property type="component" value="Unassembled WGS sequence"/>
</dbReference>
<protein>
    <submittedName>
        <fullName evidence="6">Glycosyl hydrolase family 88</fullName>
    </submittedName>
</protein>
<evidence type="ECO:0000313" key="7">
    <source>
        <dbReference type="Proteomes" id="UP000245870"/>
    </source>
</evidence>
<feature type="chain" id="PRO_5015514539" evidence="5">
    <location>
        <begin position="20"/>
        <end position="416"/>
    </location>
</feature>
<dbReference type="PANTHER" id="PTHR36845:SF1">
    <property type="entry name" value="HYDROLASE, PUTATIVE (AFU_ORTHOLOGUE AFUA_7G05090)-RELATED"/>
    <property type="match status" value="1"/>
</dbReference>
<proteinExistence type="inferred from homology"/>
<dbReference type="PANTHER" id="PTHR36845">
    <property type="entry name" value="HYDROLASE, PUTATIVE (AFU_ORTHOLOGUE AFUA_7G05090)-RELATED"/>
    <property type="match status" value="1"/>
</dbReference>